<proteinExistence type="predicted"/>
<name>A0A2P2PJF9_RHIMU</name>
<organism evidence="1">
    <name type="scientific">Rhizophora mucronata</name>
    <name type="common">Asiatic mangrove</name>
    <dbReference type="NCBI Taxonomy" id="61149"/>
    <lineage>
        <taxon>Eukaryota</taxon>
        <taxon>Viridiplantae</taxon>
        <taxon>Streptophyta</taxon>
        <taxon>Embryophyta</taxon>
        <taxon>Tracheophyta</taxon>
        <taxon>Spermatophyta</taxon>
        <taxon>Magnoliopsida</taxon>
        <taxon>eudicotyledons</taxon>
        <taxon>Gunneridae</taxon>
        <taxon>Pentapetalae</taxon>
        <taxon>rosids</taxon>
        <taxon>fabids</taxon>
        <taxon>Malpighiales</taxon>
        <taxon>Rhizophoraceae</taxon>
        <taxon>Rhizophora</taxon>
    </lineage>
</organism>
<reference evidence="1" key="1">
    <citation type="submission" date="2018-02" db="EMBL/GenBank/DDBJ databases">
        <title>Rhizophora mucronata_Transcriptome.</title>
        <authorList>
            <person name="Meera S.P."/>
            <person name="Sreeshan A."/>
            <person name="Augustine A."/>
        </authorList>
    </citation>
    <scope>NUCLEOTIDE SEQUENCE</scope>
    <source>
        <tissue evidence="1">Leaf</tissue>
    </source>
</reference>
<dbReference type="EMBL" id="GGEC01074307">
    <property type="protein sequence ID" value="MBX54791.1"/>
    <property type="molecule type" value="Transcribed_RNA"/>
</dbReference>
<evidence type="ECO:0000313" key="1">
    <source>
        <dbReference type="EMBL" id="MBX54791.1"/>
    </source>
</evidence>
<sequence>MSYRRAMESIHKAEIHHNKQETNTEQKLFSFEQVCGLLGAEYWRERQGVDK</sequence>
<accession>A0A2P2PJF9</accession>
<protein>
    <submittedName>
        <fullName evidence="1">Uncharacterized protein</fullName>
    </submittedName>
</protein>
<dbReference type="AlphaFoldDB" id="A0A2P2PJF9"/>